<evidence type="ECO:0000313" key="3">
    <source>
        <dbReference type="Proteomes" id="UP000000552"/>
    </source>
</evidence>
<keyword evidence="1" id="KW-0175">Coiled coil</keyword>
<dbReference type="KEGG" id="mlo:mll9109"/>
<protein>
    <submittedName>
        <fullName evidence="2">Mll9109 protein</fullName>
    </submittedName>
</protein>
<name>Q982E9_RHILO</name>
<dbReference type="RefSeq" id="WP_010916025.1">
    <property type="nucleotide sequence ID" value="NC_002679.1"/>
</dbReference>
<feature type="coiled-coil region" evidence="1">
    <location>
        <begin position="116"/>
        <end position="143"/>
    </location>
</feature>
<sequence length="153" mass="16988">MGEGAYPGEGADTAQIIRLASEYREAAHSLLARKLNGLSLAPCRLVAVHAIELYLNVFLREAGVHAAEIRGFQHDLSKRVERAKKSGLVLRKRTQQHLEQMTSAREYVVTRYGPEMTNTLSQVNRLMATLDELDKRISSLVRSKPGDGSTSKN</sequence>
<gene>
    <name evidence="2" type="ordered locus">mll9109</name>
</gene>
<dbReference type="AlphaFoldDB" id="Q982E9"/>
<dbReference type="EMBL" id="BA000013">
    <property type="protein sequence ID" value="BAB54510.1"/>
    <property type="molecule type" value="Genomic_DNA"/>
</dbReference>
<dbReference type="HOGENOM" id="CLU_119538_0_0_5"/>
<geneLocation type="plasmid" evidence="2 3">
    <name>pMLa</name>
</geneLocation>
<accession>Q982E9</accession>
<dbReference type="Proteomes" id="UP000000552">
    <property type="component" value="Plasmid pMLa"/>
</dbReference>
<organism evidence="2 3">
    <name type="scientific">Mesorhizobium japonicum (strain LMG 29417 / CECT 9101 / MAFF 303099)</name>
    <name type="common">Mesorhizobium loti (strain MAFF 303099)</name>
    <dbReference type="NCBI Taxonomy" id="266835"/>
    <lineage>
        <taxon>Bacteria</taxon>
        <taxon>Pseudomonadati</taxon>
        <taxon>Pseudomonadota</taxon>
        <taxon>Alphaproteobacteria</taxon>
        <taxon>Hyphomicrobiales</taxon>
        <taxon>Phyllobacteriaceae</taxon>
        <taxon>Mesorhizobium</taxon>
    </lineage>
</organism>
<proteinExistence type="predicted"/>
<reference evidence="2 3" key="1">
    <citation type="journal article" date="2000" name="DNA Res.">
        <title>Complete genome structure of the nitrogen-fixing symbiotic bacterium Mesorhizobium loti.</title>
        <authorList>
            <person name="Kaneko T."/>
            <person name="Nakamura Y."/>
            <person name="Sato S."/>
            <person name="Asamizu E."/>
            <person name="Kato T."/>
            <person name="Sasamoto S."/>
            <person name="Watanabe A."/>
            <person name="Idesawa K."/>
            <person name="Ishikawa A."/>
            <person name="Kawashima K."/>
            <person name="Kimura T."/>
            <person name="Kishida Y."/>
            <person name="Kiyokawa C."/>
            <person name="Kohara M."/>
            <person name="Matsumoto M."/>
            <person name="Matsuno A."/>
            <person name="Mochizuki Y."/>
            <person name="Nakayama S."/>
            <person name="Nakazaki N."/>
            <person name="Shimpo S."/>
            <person name="Sugimoto M."/>
            <person name="Takeuchi C."/>
            <person name="Yamada M."/>
            <person name="Tabata S."/>
        </authorList>
    </citation>
    <scope>NUCLEOTIDE SEQUENCE [LARGE SCALE GENOMIC DNA]</scope>
    <source>
        <strain evidence="3">LMG 29417 / CECT 9101 / MAFF 303099</strain>
        <plasmid evidence="2 3">pMLa</plasmid>
    </source>
</reference>
<keyword evidence="2" id="KW-0614">Plasmid</keyword>
<evidence type="ECO:0000256" key="1">
    <source>
        <dbReference type="SAM" id="Coils"/>
    </source>
</evidence>
<evidence type="ECO:0000313" key="2">
    <source>
        <dbReference type="EMBL" id="BAB54510.1"/>
    </source>
</evidence>